<gene>
    <name evidence="2" type="ORF">JCM16774_0715</name>
</gene>
<dbReference type="AlphaFoldDB" id="A0A510JC65"/>
<keyword evidence="1" id="KW-1133">Transmembrane helix</keyword>
<dbReference type="OrthoDB" id="1778118at2"/>
<feature type="transmembrane region" description="Helical" evidence="1">
    <location>
        <begin position="31"/>
        <end position="54"/>
    </location>
</feature>
<organism evidence="2 3">
    <name type="scientific">Pseudoleptotrichia goodfellowii</name>
    <dbReference type="NCBI Taxonomy" id="157692"/>
    <lineage>
        <taxon>Bacteria</taxon>
        <taxon>Fusobacteriati</taxon>
        <taxon>Fusobacteriota</taxon>
        <taxon>Fusobacteriia</taxon>
        <taxon>Fusobacteriales</taxon>
        <taxon>Leptotrichiaceae</taxon>
        <taxon>Pseudoleptotrichia</taxon>
    </lineage>
</organism>
<dbReference type="Pfam" id="PF11667">
    <property type="entry name" value="DUF3267"/>
    <property type="match status" value="1"/>
</dbReference>
<keyword evidence="1" id="KW-0472">Membrane</keyword>
<feature type="transmembrane region" description="Helical" evidence="1">
    <location>
        <begin position="163"/>
        <end position="187"/>
    </location>
</feature>
<proteinExistence type="predicted"/>
<dbReference type="STRING" id="714315.GCA_000516535_00713"/>
<keyword evidence="1" id="KW-0812">Transmembrane</keyword>
<dbReference type="InterPro" id="IPR021683">
    <property type="entry name" value="DUF3267"/>
</dbReference>
<dbReference type="EMBL" id="AP019822">
    <property type="protein sequence ID" value="BBM35785.1"/>
    <property type="molecule type" value="Genomic_DNA"/>
</dbReference>
<name>A0A510JC65_9FUSO</name>
<evidence type="ECO:0000313" key="3">
    <source>
        <dbReference type="Proteomes" id="UP000321606"/>
    </source>
</evidence>
<reference evidence="2 3" key="1">
    <citation type="submission" date="2019-07" db="EMBL/GenBank/DDBJ databases">
        <title>Complete Genome Sequence of Leptotrichia goodfellowii Strain JCM 16774.</title>
        <authorList>
            <person name="Watanabe S."/>
            <person name="Cui L."/>
        </authorList>
    </citation>
    <scope>NUCLEOTIDE SEQUENCE [LARGE SCALE GENOMIC DNA]</scope>
    <source>
        <strain evidence="2 3">JCM16774</strain>
    </source>
</reference>
<feature type="transmembrane region" description="Helical" evidence="1">
    <location>
        <begin position="135"/>
        <end position="157"/>
    </location>
</feature>
<evidence type="ECO:0000256" key="1">
    <source>
        <dbReference type="SAM" id="Phobius"/>
    </source>
</evidence>
<dbReference type="RefSeq" id="WP_026737271.1">
    <property type="nucleotide sequence ID" value="NZ_AP019822.1"/>
</dbReference>
<sequence>MKYIKRLPKENKEYSQKLLDSGWKKLKEPKLWVAMLIGLPIGILSALLNIKYFFMFFPNFKEIINYSDRGFAIEIRLDILKSVLYFVITIMFFILHEFIHILFMPDFIKSKKTFWGMKALYFFAYTEESFSKRRAIIIFAAPLVILSFVLPFILNMAGLMSGFIVFLCVFNAAGSYMDIFYIILILFKVPNGATITNNGTETFYKEDNFKK</sequence>
<evidence type="ECO:0008006" key="4">
    <source>
        <dbReference type="Google" id="ProtNLM"/>
    </source>
</evidence>
<accession>A0A510JC65</accession>
<dbReference type="KEGG" id="lgo:JCM16774_0715"/>
<evidence type="ECO:0000313" key="2">
    <source>
        <dbReference type="EMBL" id="BBM35785.1"/>
    </source>
</evidence>
<feature type="transmembrane region" description="Helical" evidence="1">
    <location>
        <begin position="83"/>
        <end position="103"/>
    </location>
</feature>
<dbReference type="Proteomes" id="UP000321606">
    <property type="component" value="Chromosome"/>
</dbReference>
<protein>
    <recommendedName>
        <fullName evidence="4">DUF3267 domain-containing protein</fullName>
    </recommendedName>
</protein>